<accession>A0AAN8SEN7</accession>
<dbReference type="GO" id="GO:0047992">
    <property type="term" value="F:hydroxylysine kinase activity"/>
    <property type="evidence" value="ECO:0007669"/>
    <property type="project" value="UniProtKB-EC"/>
</dbReference>
<proteinExistence type="inferred from homology"/>
<feature type="domain" description="Aminoglycoside phosphotransferase" evidence="10">
    <location>
        <begin position="106"/>
        <end position="272"/>
    </location>
</feature>
<comment type="function">
    <text evidence="7">Catalyzes the GTP-dependent phosphorylation of 5-hydroxy-L-lysine.</text>
</comment>
<keyword evidence="4" id="KW-0808">Transferase</keyword>
<evidence type="ECO:0000256" key="5">
    <source>
        <dbReference type="ARBA" id="ARBA00022777"/>
    </source>
</evidence>
<keyword evidence="5" id="KW-0418">Kinase</keyword>
<sequence>MYSTNSKEGIIRFHLDEEEAEMVLEKHYGLKGGELKKLIGFDDLNFKYMPKENVNPFLNNLCQEGYIMKVTNYLDSKNNGFTEAQNNLMLFLKSKNISAPVPVKTLSGEYFVKVKIPTKLTGSLQAQREHNVRLLEFIPGTTMKDVPLTYSVLFNLGTFIANFDEALKGFSHSAYETHSSIWHLRSMPNIIQHLEVVQNSEQRHLVRAIVDAFIKDVLAVEDNLNKGLIHGDFNENNVLMSKCESGNWEVSAILDFGDSHLSCYLFEVAISLCYITLECKKNGLEPITGAGHLLAGYLKVSPNFQMDYKLLKVIATCARFCQSLVLGLKAHCLNPENTYVLGTQALGWSLVNILWETPIQEFTKELTSVISSYGLKIE</sequence>
<dbReference type="EMBL" id="JAWJWE010000002">
    <property type="protein sequence ID" value="KAK6643531.1"/>
    <property type="molecule type" value="Genomic_DNA"/>
</dbReference>
<evidence type="ECO:0000313" key="12">
    <source>
        <dbReference type="Proteomes" id="UP001372834"/>
    </source>
</evidence>
<reference evidence="11 12" key="1">
    <citation type="submission" date="2023-10" db="EMBL/GenBank/DDBJ databases">
        <title>Genomes of two closely related lineages of the louse Polyplax serrata with different host specificities.</title>
        <authorList>
            <person name="Martinu J."/>
            <person name="Tarabai H."/>
            <person name="Stefka J."/>
            <person name="Hypsa V."/>
        </authorList>
    </citation>
    <scope>NUCLEOTIDE SEQUENCE [LARGE SCALE GENOMIC DNA]</scope>
    <source>
        <strain evidence="11">HR10_N</strain>
    </source>
</reference>
<dbReference type="Pfam" id="PF01636">
    <property type="entry name" value="APH"/>
    <property type="match status" value="1"/>
</dbReference>
<evidence type="ECO:0000256" key="7">
    <source>
        <dbReference type="ARBA" id="ARBA00037368"/>
    </source>
</evidence>
<comment type="catalytic activity">
    <reaction evidence="6">
        <text>(5R)-5-hydroxy-L-lysine + GTP = (5R)-5-phosphooxy-L-lysine + GDP + H(+)</text>
        <dbReference type="Rhea" id="RHEA:19049"/>
        <dbReference type="ChEBI" id="CHEBI:15378"/>
        <dbReference type="ChEBI" id="CHEBI:37565"/>
        <dbReference type="ChEBI" id="CHEBI:57882"/>
        <dbReference type="ChEBI" id="CHEBI:58189"/>
        <dbReference type="ChEBI" id="CHEBI:58357"/>
        <dbReference type="EC" id="2.7.1.81"/>
    </reaction>
</comment>
<dbReference type="Gene3D" id="3.90.1200.10">
    <property type="match status" value="1"/>
</dbReference>
<comment type="subcellular location">
    <subcellularLocation>
        <location evidence="1">Cytoplasm</location>
    </subcellularLocation>
</comment>
<dbReference type="PANTHER" id="PTHR21064">
    <property type="entry name" value="AMINOGLYCOSIDE PHOSPHOTRANSFERASE DOMAIN-CONTAINING PROTEIN-RELATED"/>
    <property type="match status" value="1"/>
</dbReference>
<evidence type="ECO:0000256" key="9">
    <source>
        <dbReference type="ARBA" id="ARBA00040505"/>
    </source>
</evidence>
<dbReference type="InterPro" id="IPR002575">
    <property type="entry name" value="Aminoglycoside_PTrfase"/>
</dbReference>
<evidence type="ECO:0000259" key="10">
    <source>
        <dbReference type="Pfam" id="PF01636"/>
    </source>
</evidence>
<dbReference type="SUPFAM" id="SSF56112">
    <property type="entry name" value="Protein kinase-like (PK-like)"/>
    <property type="match status" value="1"/>
</dbReference>
<evidence type="ECO:0000256" key="2">
    <source>
        <dbReference type="ARBA" id="ARBA00006219"/>
    </source>
</evidence>
<evidence type="ECO:0000313" key="11">
    <source>
        <dbReference type="EMBL" id="KAK6643531.1"/>
    </source>
</evidence>
<evidence type="ECO:0000256" key="8">
    <source>
        <dbReference type="ARBA" id="ARBA00038873"/>
    </source>
</evidence>
<gene>
    <name evidence="11" type="ORF">RUM43_005041</name>
</gene>
<dbReference type="PANTHER" id="PTHR21064:SF1">
    <property type="entry name" value="HYDROXYLYSINE KINASE"/>
    <property type="match status" value="1"/>
</dbReference>
<evidence type="ECO:0000256" key="3">
    <source>
        <dbReference type="ARBA" id="ARBA00022490"/>
    </source>
</evidence>
<dbReference type="AlphaFoldDB" id="A0AAN8SEN7"/>
<evidence type="ECO:0000256" key="6">
    <source>
        <dbReference type="ARBA" id="ARBA00036820"/>
    </source>
</evidence>
<comment type="caution">
    <text evidence="11">The sequence shown here is derived from an EMBL/GenBank/DDBJ whole genome shotgun (WGS) entry which is preliminary data.</text>
</comment>
<dbReference type="InterPro" id="IPR011009">
    <property type="entry name" value="Kinase-like_dom_sf"/>
</dbReference>
<organism evidence="11 12">
    <name type="scientific">Polyplax serrata</name>
    <name type="common">Common mouse louse</name>
    <dbReference type="NCBI Taxonomy" id="468196"/>
    <lineage>
        <taxon>Eukaryota</taxon>
        <taxon>Metazoa</taxon>
        <taxon>Ecdysozoa</taxon>
        <taxon>Arthropoda</taxon>
        <taxon>Hexapoda</taxon>
        <taxon>Insecta</taxon>
        <taxon>Pterygota</taxon>
        <taxon>Neoptera</taxon>
        <taxon>Paraneoptera</taxon>
        <taxon>Psocodea</taxon>
        <taxon>Troctomorpha</taxon>
        <taxon>Phthiraptera</taxon>
        <taxon>Anoplura</taxon>
        <taxon>Polyplacidae</taxon>
        <taxon>Polyplax</taxon>
    </lineage>
</organism>
<dbReference type="EC" id="2.7.1.81" evidence="8"/>
<dbReference type="InterPro" id="IPR050249">
    <property type="entry name" value="Pseudomonas-type_ThrB"/>
</dbReference>
<evidence type="ECO:0000256" key="4">
    <source>
        <dbReference type="ARBA" id="ARBA00022679"/>
    </source>
</evidence>
<keyword evidence="3" id="KW-0963">Cytoplasm</keyword>
<evidence type="ECO:0000256" key="1">
    <source>
        <dbReference type="ARBA" id="ARBA00004496"/>
    </source>
</evidence>
<dbReference type="Proteomes" id="UP001372834">
    <property type="component" value="Unassembled WGS sequence"/>
</dbReference>
<comment type="similarity">
    <text evidence="2">Belongs to the aminoglycoside phosphotransferase family.</text>
</comment>
<dbReference type="GO" id="GO:0005737">
    <property type="term" value="C:cytoplasm"/>
    <property type="evidence" value="ECO:0007669"/>
    <property type="project" value="UniProtKB-SubCell"/>
</dbReference>
<name>A0AAN8SEN7_POLSC</name>
<protein>
    <recommendedName>
        <fullName evidence="9">Hydroxylysine kinase</fullName>
        <ecNumber evidence="8">2.7.1.81</ecNumber>
    </recommendedName>
</protein>